<protein>
    <submittedName>
        <fullName evidence="2">GNAT family N-acetyltransferase</fullName>
    </submittedName>
</protein>
<evidence type="ECO:0000259" key="1">
    <source>
        <dbReference type="PROSITE" id="PS51186"/>
    </source>
</evidence>
<dbReference type="OrthoDB" id="3692150at2"/>
<dbReference type="Gene3D" id="3.40.630.30">
    <property type="match status" value="1"/>
</dbReference>
<organism evidence="2 3">
    <name type="scientific">Tessaracoccus rhinocerotis</name>
    <dbReference type="NCBI Taxonomy" id="1689449"/>
    <lineage>
        <taxon>Bacteria</taxon>
        <taxon>Bacillati</taxon>
        <taxon>Actinomycetota</taxon>
        <taxon>Actinomycetes</taxon>
        <taxon>Propionibacteriales</taxon>
        <taxon>Propionibacteriaceae</taxon>
        <taxon>Tessaracoccus</taxon>
    </lineage>
</organism>
<proteinExistence type="predicted"/>
<dbReference type="InterPro" id="IPR016181">
    <property type="entry name" value="Acyl_CoA_acyltransferase"/>
</dbReference>
<gene>
    <name evidence="2" type="ORF">FOJ82_04105</name>
</gene>
<reference evidence="2 3" key="1">
    <citation type="submission" date="2019-07" db="EMBL/GenBank/DDBJ databases">
        <authorList>
            <person name="Zhou L.-Y."/>
        </authorList>
    </citation>
    <scope>NUCLEOTIDE SEQUENCE [LARGE SCALE GENOMIC DNA]</scope>
    <source>
        <strain evidence="2 3">YIM 101269</strain>
    </source>
</reference>
<accession>A0A553K5U7</accession>
<dbReference type="AlphaFoldDB" id="A0A553K5U7"/>
<dbReference type="EMBL" id="VKKG01000001">
    <property type="protein sequence ID" value="TRY20061.1"/>
    <property type="molecule type" value="Genomic_DNA"/>
</dbReference>
<name>A0A553K5U7_9ACTN</name>
<dbReference type="PROSITE" id="PS51186">
    <property type="entry name" value="GNAT"/>
    <property type="match status" value="1"/>
</dbReference>
<keyword evidence="3" id="KW-1185">Reference proteome</keyword>
<dbReference type="Pfam" id="PF00583">
    <property type="entry name" value="Acetyltransf_1"/>
    <property type="match status" value="1"/>
</dbReference>
<evidence type="ECO:0000313" key="3">
    <source>
        <dbReference type="Proteomes" id="UP000317638"/>
    </source>
</evidence>
<dbReference type="GO" id="GO:0016747">
    <property type="term" value="F:acyltransferase activity, transferring groups other than amino-acyl groups"/>
    <property type="evidence" value="ECO:0007669"/>
    <property type="project" value="InterPro"/>
</dbReference>
<dbReference type="Proteomes" id="UP000317638">
    <property type="component" value="Unassembled WGS sequence"/>
</dbReference>
<sequence length="179" mass="19995">MSEINMEDYLRWLTADEAVARAGRIANIYREAFNHTDEAAAQFAKDFARCMGTNKGATCLVGEIDGEILGFVYGYDLRPDNWWPQQIAGAMSEAGHLHWFEDAFELAEIEVDPAVHGQGLGGALLDTQLDAMRQSRALLATHPDNPARALYRRKGFVDLLSEVTYPDNGERACVMGWER</sequence>
<dbReference type="CDD" id="cd04301">
    <property type="entry name" value="NAT_SF"/>
    <property type="match status" value="1"/>
</dbReference>
<dbReference type="InterPro" id="IPR000182">
    <property type="entry name" value="GNAT_dom"/>
</dbReference>
<keyword evidence="2" id="KW-0808">Transferase</keyword>
<feature type="domain" description="N-acetyltransferase" evidence="1">
    <location>
        <begin position="10"/>
        <end position="179"/>
    </location>
</feature>
<dbReference type="RefSeq" id="WP_143937145.1">
    <property type="nucleotide sequence ID" value="NZ_VKKG01000001.1"/>
</dbReference>
<comment type="caution">
    <text evidence="2">The sequence shown here is derived from an EMBL/GenBank/DDBJ whole genome shotgun (WGS) entry which is preliminary data.</text>
</comment>
<evidence type="ECO:0000313" key="2">
    <source>
        <dbReference type="EMBL" id="TRY20061.1"/>
    </source>
</evidence>
<dbReference type="SUPFAM" id="SSF55729">
    <property type="entry name" value="Acyl-CoA N-acyltransferases (Nat)"/>
    <property type="match status" value="1"/>
</dbReference>